<proteinExistence type="predicted"/>
<protein>
    <submittedName>
        <fullName evidence="1">Uncharacterized protein</fullName>
    </submittedName>
</protein>
<dbReference type="EMBL" id="JAIWYP010000007">
    <property type="protein sequence ID" value="KAH3799751.1"/>
    <property type="molecule type" value="Genomic_DNA"/>
</dbReference>
<accession>A0A9D4FN28</accession>
<name>A0A9D4FN28_DREPO</name>
<reference evidence="1" key="1">
    <citation type="journal article" date="2019" name="bioRxiv">
        <title>The Genome of the Zebra Mussel, Dreissena polymorpha: A Resource for Invasive Species Research.</title>
        <authorList>
            <person name="McCartney M.A."/>
            <person name="Auch B."/>
            <person name="Kono T."/>
            <person name="Mallez S."/>
            <person name="Zhang Y."/>
            <person name="Obille A."/>
            <person name="Becker A."/>
            <person name="Abrahante J.E."/>
            <person name="Garbe J."/>
            <person name="Badalamenti J.P."/>
            <person name="Herman A."/>
            <person name="Mangelson H."/>
            <person name="Liachko I."/>
            <person name="Sullivan S."/>
            <person name="Sone E.D."/>
            <person name="Koren S."/>
            <person name="Silverstein K.A.T."/>
            <person name="Beckman K.B."/>
            <person name="Gohl D.M."/>
        </authorList>
    </citation>
    <scope>NUCLEOTIDE SEQUENCE</scope>
    <source>
        <strain evidence="1">Duluth1</strain>
        <tissue evidence="1">Whole animal</tissue>
    </source>
</reference>
<evidence type="ECO:0000313" key="2">
    <source>
        <dbReference type="Proteomes" id="UP000828390"/>
    </source>
</evidence>
<gene>
    <name evidence="1" type="ORF">DPMN_153365</name>
</gene>
<comment type="caution">
    <text evidence="1">The sequence shown here is derived from an EMBL/GenBank/DDBJ whole genome shotgun (WGS) entry which is preliminary data.</text>
</comment>
<dbReference type="AlphaFoldDB" id="A0A9D4FN28"/>
<organism evidence="1 2">
    <name type="scientific">Dreissena polymorpha</name>
    <name type="common">Zebra mussel</name>
    <name type="synonym">Mytilus polymorpha</name>
    <dbReference type="NCBI Taxonomy" id="45954"/>
    <lineage>
        <taxon>Eukaryota</taxon>
        <taxon>Metazoa</taxon>
        <taxon>Spiralia</taxon>
        <taxon>Lophotrochozoa</taxon>
        <taxon>Mollusca</taxon>
        <taxon>Bivalvia</taxon>
        <taxon>Autobranchia</taxon>
        <taxon>Heteroconchia</taxon>
        <taxon>Euheterodonta</taxon>
        <taxon>Imparidentia</taxon>
        <taxon>Neoheterodontei</taxon>
        <taxon>Myida</taxon>
        <taxon>Dreissenoidea</taxon>
        <taxon>Dreissenidae</taxon>
        <taxon>Dreissena</taxon>
    </lineage>
</organism>
<keyword evidence="2" id="KW-1185">Reference proteome</keyword>
<sequence length="79" mass="9497">MDELQEAFDNFNIQDRKRIIRRMLLRWHPDRIQIMKNIRSVSFFPFRTAFLDSNVANNLIYNRSRICQTCAVRDTGTFA</sequence>
<dbReference type="Proteomes" id="UP000828390">
    <property type="component" value="Unassembled WGS sequence"/>
</dbReference>
<reference evidence="1" key="2">
    <citation type="submission" date="2020-11" db="EMBL/GenBank/DDBJ databases">
        <authorList>
            <person name="McCartney M.A."/>
            <person name="Auch B."/>
            <person name="Kono T."/>
            <person name="Mallez S."/>
            <person name="Becker A."/>
            <person name="Gohl D.M."/>
            <person name="Silverstein K.A.T."/>
            <person name="Koren S."/>
            <person name="Bechman K.B."/>
            <person name="Herman A."/>
            <person name="Abrahante J.E."/>
            <person name="Garbe J."/>
        </authorList>
    </citation>
    <scope>NUCLEOTIDE SEQUENCE</scope>
    <source>
        <strain evidence="1">Duluth1</strain>
        <tissue evidence="1">Whole animal</tissue>
    </source>
</reference>
<evidence type="ECO:0000313" key="1">
    <source>
        <dbReference type="EMBL" id="KAH3799751.1"/>
    </source>
</evidence>